<evidence type="ECO:0000313" key="3">
    <source>
        <dbReference type="Proteomes" id="UP000229317"/>
    </source>
</evidence>
<dbReference type="Proteomes" id="UP000229317">
    <property type="component" value="Unassembled WGS sequence"/>
</dbReference>
<dbReference type="EMBL" id="PCVO01000019">
    <property type="protein sequence ID" value="PIQ75450.1"/>
    <property type="molecule type" value="Genomic_DNA"/>
</dbReference>
<feature type="transmembrane region" description="Helical" evidence="1">
    <location>
        <begin position="374"/>
        <end position="397"/>
    </location>
</feature>
<evidence type="ECO:0008006" key="4">
    <source>
        <dbReference type="Google" id="ProtNLM"/>
    </source>
</evidence>
<feature type="transmembrane region" description="Helical" evidence="1">
    <location>
        <begin position="318"/>
        <end position="338"/>
    </location>
</feature>
<dbReference type="AlphaFoldDB" id="A0A2H0KTH5"/>
<proteinExistence type="predicted"/>
<keyword evidence="1" id="KW-1133">Transmembrane helix</keyword>
<feature type="transmembrane region" description="Helical" evidence="1">
    <location>
        <begin position="5"/>
        <end position="24"/>
    </location>
</feature>
<keyword evidence="1" id="KW-0472">Membrane</keyword>
<feature type="transmembrane region" description="Helical" evidence="1">
    <location>
        <begin position="403"/>
        <end position="420"/>
    </location>
</feature>
<name>A0A2H0KTH5_9BACT</name>
<protein>
    <recommendedName>
        <fullName evidence="4">Glycosyltransferase RgtA/B/C/D-like domain-containing protein</fullName>
    </recommendedName>
</protein>
<accession>A0A2H0KTH5</accession>
<comment type="caution">
    <text evidence="2">The sequence shown here is derived from an EMBL/GenBank/DDBJ whole genome shotgun (WGS) entry which is preliminary data.</text>
</comment>
<feature type="transmembrane region" description="Helical" evidence="1">
    <location>
        <begin position="98"/>
        <end position="117"/>
    </location>
</feature>
<evidence type="ECO:0000313" key="2">
    <source>
        <dbReference type="EMBL" id="PIQ75450.1"/>
    </source>
</evidence>
<sequence length="525" mass="60571">MKSKIILIAITLFILSLAVHYFPIHKKGYSFNPMGGDLTIARNLALTGEYKMESEKNVVLSSARVKEEGIYSNTGNRLNTYIYGWIFKNFGFKQELPLYLSIFLWAIAGLILFFVVLKLFNLKTAAVFGLIHAFMPVLSQGALMGGFYEWPVLFFSLGILSYFWPQLSKKKNKKHWFNLILASVLFALAALAKNSFVVSFPSFFIYDFWKNRSLKRASVLALPFVLIFGGSLIWGYLSGLPSAYLSAEDTDFSRYGHLYPDPYTYHFEKEEYLQSVAGTDNVGYNWFLEKYGYPVSFKNKMLRYWHVIKFYPKEIVKLIVSGGPLILLFLIAGLVYLYRKRKSLFAFFSIWGIVWYALLISFKSANWDHFLEIGFLITLLTALGATWLINFILRSFLKERTKYLIIGIFLLSLIGHFVLANKWMLHEEYNTSQIALFREMAGTINQNHLDKQNDVVAIDVHPTFQGLNYYTDISLIYFNPATIRKLLDQNNLSWAFEQFGVTKIIGFDDNLTEEIVRQTGIKSLE</sequence>
<feature type="transmembrane region" description="Helical" evidence="1">
    <location>
        <begin position="217"/>
        <end position="237"/>
    </location>
</feature>
<feature type="transmembrane region" description="Helical" evidence="1">
    <location>
        <begin position="344"/>
        <end position="362"/>
    </location>
</feature>
<keyword evidence="1" id="KW-0812">Transmembrane</keyword>
<feature type="transmembrane region" description="Helical" evidence="1">
    <location>
        <begin position="147"/>
        <end position="164"/>
    </location>
</feature>
<gene>
    <name evidence="2" type="ORF">COV84_01165</name>
</gene>
<reference evidence="2 3" key="1">
    <citation type="submission" date="2017-09" db="EMBL/GenBank/DDBJ databases">
        <title>Depth-based differentiation of microbial function through sediment-hosted aquifers and enrichment of novel symbionts in the deep terrestrial subsurface.</title>
        <authorList>
            <person name="Probst A.J."/>
            <person name="Ladd B."/>
            <person name="Jarett J.K."/>
            <person name="Geller-Mcgrath D.E."/>
            <person name="Sieber C.M."/>
            <person name="Emerson J.B."/>
            <person name="Anantharaman K."/>
            <person name="Thomas B.C."/>
            <person name="Malmstrom R."/>
            <person name="Stieglmeier M."/>
            <person name="Klingl A."/>
            <person name="Woyke T."/>
            <person name="Ryan C.M."/>
            <person name="Banfield J.F."/>
        </authorList>
    </citation>
    <scope>NUCLEOTIDE SEQUENCE [LARGE SCALE GENOMIC DNA]</scope>
    <source>
        <strain evidence="2">CG11_big_fil_rev_8_21_14_0_20_40_15</strain>
    </source>
</reference>
<feature type="transmembrane region" description="Helical" evidence="1">
    <location>
        <begin position="176"/>
        <end position="197"/>
    </location>
</feature>
<evidence type="ECO:0000256" key="1">
    <source>
        <dbReference type="SAM" id="Phobius"/>
    </source>
</evidence>
<organism evidence="2 3">
    <name type="scientific">Candidatus Portnoybacteria bacterium CG11_big_fil_rev_8_21_14_0_20_40_15</name>
    <dbReference type="NCBI Taxonomy" id="1974817"/>
    <lineage>
        <taxon>Bacteria</taxon>
        <taxon>Candidatus Portnoyibacteriota</taxon>
    </lineage>
</organism>